<keyword evidence="1" id="KW-0732">Signal</keyword>
<feature type="chain" id="PRO_5017381874" description="Chalcone isomerase domain-containing protein" evidence="1">
    <location>
        <begin position="23"/>
        <end position="179"/>
    </location>
</feature>
<dbReference type="InterPro" id="IPR016088">
    <property type="entry name" value="Chalcone_isomerase_3-sand"/>
</dbReference>
<dbReference type="AlphaFoldDB" id="A0A3A6QMH0"/>
<organism evidence="3 4">
    <name type="scientific">Vibrio sinensis</name>
    <dbReference type="NCBI Taxonomy" id="2302434"/>
    <lineage>
        <taxon>Bacteria</taxon>
        <taxon>Pseudomonadati</taxon>
        <taxon>Pseudomonadota</taxon>
        <taxon>Gammaproteobacteria</taxon>
        <taxon>Vibrionales</taxon>
        <taxon>Vibrionaceae</taxon>
        <taxon>Vibrio</taxon>
    </lineage>
</organism>
<evidence type="ECO:0000313" key="4">
    <source>
        <dbReference type="Proteomes" id="UP000273252"/>
    </source>
</evidence>
<dbReference type="GO" id="GO:0016872">
    <property type="term" value="F:intramolecular lyase activity"/>
    <property type="evidence" value="ECO:0007669"/>
    <property type="project" value="InterPro"/>
</dbReference>
<proteinExistence type="predicted"/>
<dbReference type="InterPro" id="IPR016087">
    <property type="entry name" value="Chalcone_isomerase"/>
</dbReference>
<dbReference type="OrthoDB" id="8527419at2"/>
<dbReference type="Pfam" id="PF16036">
    <property type="entry name" value="Chalcone_3"/>
    <property type="match status" value="1"/>
</dbReference>
<feature type="domain" description="Chalcone isomerase" evidence="2">
    <location>
        <begin position="37"/>
        <end position="176"/>
    </location>
</feature>
<evidence type="ECO:0000256" key="1">
    <source>
        <dbReference type="SAM" id="SignalP"/>
    </source>
</evidence>
<accession>A0A3A6QMH0</accession>
<dbReference type="SUPFAM" id="SSF54626">
    <property type="entry name" value="Chalcone isomerase"/>
    <property type="match status" value="1"/>
</dbReference>
<name>A0A3A6QMH0_9VIBR</name>
<feature type="signal peptide" evidence="1">
    <location>
        <begin position="1"/>
        <end position="22"/>
    </location>
</feature>
<reference evidence="3 4" key="1">
    <citation type="submission" date="2018-08" db="EMBL/GenBank/DDBJ databases">
        <title>Vibrio isolated from the Eastern China Marginal Seas.</title>
        <authorList>
            <person name="Li Y."/>
        </authorList>
    </citation>
    <scope>NUCLEOTIDE SEQUENCE [LARGE SCALE GENOMIC DNA]</scope>
    <source>
        <strain evidence="3 4">BEI233</strain>
    </source>
</reference>
<dbReference type="EMBL" id="QVMU01000003">
    <property type="protein sequence ID" value="RJX73683.1"/>
    <property type="molecule type" value="Genomic_DNA"/>
</dbReference>
<dbReference type="Proteomes" id="UP000273252">
    <property type="component" value="Unassembled WGS sequence"/>
</dbReference>
<protein>
    <recommendedName>
        <fullName evidence="2">Chalcone isomerase domain-containing protein</fullName>
    </recommendedName>
</protein>
<sequence>MSKYILLILLFANTLISTNVSASPVNHLTKIGEGEMTYLFWNLYLAELYIAPTTPSAKTKRPVLTSNDSKGKALKITYFKSISKRDLIDATQDQWEHLGYANRDIQRWLKPLGSLWPDVEPGDKLTLVVSDDGKSQFYFDDKSIGTIDDISFGQAFLSIWLSENTTEPELRKQLLGLNR</sequence>
<keyword evidence="4" id="KW-1185">Reference proteome</keyword>
<dbReference type="Gene3D" id="3.50.70.10">
    <property type="match status" value="1"/>
</dbReference>
<evidence type="ECO:0000313" key="3">
    <source>
        <dbReference type="EMBL" id="RJX73683.1"/>
    </source>
</evidence>
<comment type="caution">
    <text evidence="3">The sequence shown here is derived from an EMBL/GenBank/DDBJ whole genome shotgun (WGS) entry which is preliminary data.</text>
</comment>
<evidence type="ECO:0000259" key="2">
    <source>
        <dbReference type="Pfam" id="PF16036"/>
    </source>
</evidence>
<dbReference type="InterPro" id="IPR036298">
    <property type="entry name" value="Chalcone_isomerase_sf"/>
</dbReference>
<gene>
    <name evidence="3" type="ORF">DZ860_05485</name>
</gene>
<dbReference type="RefSeq" id="WP_120029924.1">
    <property type="nucleotide sequence ID" value="NZ_QVMU01000003.1"/>
</dbReference>